<organism evidence="2 3">
    <name type="scientific">Mytilus coruscus</name>
    <name type="common">Sea mussel</name>
    <dbReference type="NCBI Taxonomy" id="42192"/>
    <lineage>
        <taxon>Eukaryota</taxon>
        <taxon>Metazoa</taxon>
        <taxon>Spiralia</taxon>
        <taxon>Lophotrochozoa</taxon>
        <taxon>Mollusca</taxon>
        <taxon>Bivalvia</taxon>
        <taxon>Autobranchia</taxon>
        <taxon>Pteriomorphia</taxon>
        <taxon>Mytilida</taxon>
        <taxon>Mytiloidea</taxon>
        <taxon>Mytilidae</taxon>
        <taxon>Mytilinae</taxon>
        <taxon>Mytilus</taxon>
    </lineage>
</organism>
<dbReference type="AlphaFoldDB" id="A0A6J8A2U8"/>
<name>A0A6J8A2U8_MYTCO</name>
<keyword evidence="1" id="KW-0472">Membrane</keyword>
<proteinExistence type="predicted"/>
<accession>A0A6J8A2U8</accession>
<evidence type="ECO:0000313" key="3">
    <source>
        <dbReference type="Proteomes" id="UP000507470"/>
    </source>
</evidence>
<dbReference type="Gene3D" id="1.20.1070.10">
    <property type="entry name" value="Rhodopsin 7-helix transmembrane proteins"/>
    <property type="match status" value="1"/>
</dbReference>
<feature type="transmembrane region" description="Helical" evidence="1">
    <location>
        <begin position="210"/>
        <end position="236"/>
    </location>
</feature>
<keyword evidence="1" id="KW-0812">Transmembrane</keyword>
<dbReference type="SUPFAM" id="SSF81321">
    <property type="entry name" value="Family A G protein-coupled receptor-like"/>
    <property type="match status" value="1"/>
</dbReference>
<dbReference type="EMBL" id="CACVKT020000542">
    <property type="protein sequence ID" value="CAC5360037.1"/>
    <property type="molecule type" value="Genomic_DNA"/>
</dbReference>
<dbReference type="Proteomes" id="UP000507470">
    <property type="component" value="Unassembled WGS sequence"/>
</dbReference>
<evidence type="ECO:0000313" key="2">
    <source>
        <dbReference type="EMBL" id="CAC5360037.1"/>
    </source>
</evidence>
<sequence length="286" mass="32798">MSINAATSYTNRKSTNVKLNLYDAYQSNSGIDNDEKETSQQNSRRIVDLEEIDLQTSHLNNENTKNISVKRKIIERKESKDHYALSPNENNLELQYRNLQTAQIGNVNVNIDRKANRDVFVQVEDNQYDCKEIITTHCSKNHVGSYDENIEAQTGISKAKANDCANKASNAVLTESIQMTVLPNEFSQTTTTNCKILVDKHWPQRKSWELRAFTSSIIIAVYTVALTGPFIASYWISLFSISLITFRIRVLLFIPLLIYALSNPFLYAWRIPEIQTKFKTIFNRNS</sequence>
<evidence type="ECO:0000256" key="1">
    <source>
        <dbReference type="SAM" id="Phobius"/>
    </source>
</evidence>
<protein>
    <submittedName>
        <fullName evidence="2">Uncharacterized protein</fullName>
    </submittedName>
</protein>
<dbReference type="OrthoDB" id="6069262at2759"/>
<keyword evidence="1" id="KW-1133">Transmembrane helix</keyword>
<keyword evidence="3" id="KW-1185">Reference proteome</keyword>
<feature type="transmembrane region" description="Helical" evidence="1">
    <location>
        <begin position="248"/>
        <end position="269"/>
    </location>
</feature>
<gene>
    <name evidence="2" type="ORF">MCOR_2666</name>
</gene>
<reference evidence="2 3" key="1">
    <citation type="submission" date="2020-06" db="EMBL/GenBank/DDBJ databases">
        <authorList>
            <person name="Li R."/>
            <person name="Bekaert M."/>
        </authorList>
    </citation>
    <scope>NUCLEOTIDE SEQUENCE [LARGE SCALE GENOMIC DNA]</scope>
    <source>
        <strain evidence="3">wild</strain>
    </source>
</reference>